<reference evidence="5" key="2">
    <citation type="submission" date="2015-01" db="EMBL/GenBank/DDBJ databases">
        <title>Evolutionary Origins and Diversification of the Mycorrhizal Mutualists.</title>
        <authorList>
            <consortium name="DOE Joint Genome Institute"/>
            <consortium name="Mycorrhizal Genomics Consortium"/>
            <person name="Kohler A."/>
            <person name="Kuo A."/>
            <person name="Nagy L.G."/>
            <person name="Floudas D."/>
            <person name="Copeland A."/>
            <person name="Barry K.W."/>
            <person name="Cichocki N."/>
            <person name="Veneault-Fourrey C."/>
            <person name="LaButti K."/>
            <person name="Lindquist E.A."/>
            <person name="Lipzen A."/>
            <person name="Lundell T."/>
            <person name="Morin E."/>
            <person name="Murat C."/>
            <person name="Riley R."/>
            <person name="Ohm R."/>
            <person name="Sun H."/>
            <person name="Tunlid A."/>
            <person name="Henrissat B."/>
            <person name="Grigoriev I.V."/>
            <person name="Hibbett D.S."/>
            <person name="Martin F."/>
        </authorList>
    </citation>
    <scope>NUCLEOTIDE SEQUENCE [LARGE SCALE GENOMIC DNA]</scope>
    <source>
        <strain evidence="5">441</strain>
    </source>
</reference>
<reference evidence="4 5" key="1">
    <citation type="submission" date="2014-04" db="EMBL/GenBank/DDBJ databases">
        <authorList>
            <consortium name="DOE Joint Genome Institute"/>
            <person name="Kuo A."/>
            <person name="Kohler A."/>
            <person name="Costa M.D."/>
            <person name="Nagy L.G."/>
            <person name="Floudas D."/>
            <person name="Copeland A."/>
            <person name="Barry K.W."/>
            <person name="Cichocki N."/>
            <person name="Veneault-Fourrey C."/>
            <person name="LaButti K."/>
            <person name="Lindquist E.A."/>
            <person name="Lipzen A."/>
            <person name="Lundell T."/>
            <person name="Morin E."/>
            <person name="Murat C."/>
            <person name="Sun H."/>
            <person name="Tunlid A."/>
            <person name="Henrissat B."/>
            <person name="Grigoriev I.V."/>
            <person name="Hibbett D.S."/>
            <person name="Martin F."/>
            <person name="Nordberg H.P."/>
            <person name="Cantor M.N."/>
            <person name="Hua S.X."/>
        </authorList>
    </citation>
    <scope>NUCLEOTIDE SEQUENCE [LARGE SCALE GENOMIC DNA]</scope>
    <source>
        <strain evidence="4 5">441</strain>
    </source>
</reference>
<evidence type="ECO:0000259" key="3">
    <source>
        <dbReference type="Pfam" id="PF05368"/>
    </source>
</evidence>
<organism evidence="4 5">
    <name type="scientific">Pisolithus microcarpus 441</name>
    <dbReference type="NCBI Taxonomy" id="765257"/>
    <lineage>
        <taxon>Eukaryota</taxon>
        <taxon>Fungi</taxon>
        <taxon>Dikarya</taxon>
        <taxon>Basidiomycota</taxon>
        <taxon>Agaricomycotina</taxon>
        <taxon>Agaricomycetes</taxon>
        <taxon>Agaricomycetidae</taxon>
        <taxon>Boletales</taxon>
        <taxon>Sclerodermatineae</taxon>
        <taxon>Pisolithaceae</taxon>
        <taxon>Pisolithus</taxon>
    </lineage>
</organism>
<proteinExistence type="predicted"/>
<protein>
    <recommendedName>
        <fullName evidence="3">NmrA-like domain-containing protein</fullName>
    </recommendedName>
</protein>
<keyword evidence="5" id="KW-1185">Reference proteome</keyword>
<accession>A0A0C9ZWA7</accession>
<dbReference type="PANTHER" id="PTHR47706">
    <property type="entry name" value="NMRA-LIKE FAMILY PROTEIN"/>
    <property type="match status" value="1"/>
</dbReference>
<dbReference type="Proteomes" id="UP000054018">
    <property type="component" value="Unassembled WGS sequence"/>
</dbReference>
<evidence type="ECO:0000313" key="5">
    <source>
        <dbReference type="Proteomes" id="UP000054018"/>
    </source>
</evidence>
<dbReference type="InterPro" id="IPR036291">
    <property type="entry name" value="NAD(P)-bd_dom_sf"/>
</dbReference>
<dbReference type="AlphaFoldDB" id="A0A0C9ZWA7"/>
<dbReference type="GO" id="GO:0016491">
    <property type="term" value="F:oxidoreductase activity"/>
    <property type="evidence" value="ECO:0007669"/>
    <property type="project" value="UniProtKB-KW"/>
</dbReference>
<gene>
    <name evidence="4" type="ORF">PISMIDRAFT_646994</name>
</gene>
<dbReference type="Gene3D" id="3.40.50.720">
    <property type="entry name" value="NAD(P)-binding Rossmann-like Domain"/>
    <property type="match status" value="1"/>
</dbReference>
<name>A0A0C9ZWA7_9AGAM</name>
<dbReference type="SUPFAM" id="SSF51735">
    <property type="entry name" value="NAD(P)-binding Rossmann-fold domains"/>
    <property type="match status" value="1"/>
</dbReference>
<dbReference type="STRING" id="765257.A0A0C9ZWA7"/>
<feature type="domain" description="NmrA-like" evidence="3">
    <location>
        <begin position="7"/>
        <end position="110"/>
    </location>
</feature>
<keyword evidence="2" id="KW-0560">Oxidoreductase</keyword>
<evidence type="ECO:0000256" key="2">
    <source>
        <dbReference type="ARBA" id="ARBA00023002"/>
    </source>
</evidence>
<evidence type="ECO:0000256" key="1">
    <source>
        <dbReference type="ARBA" id="ARBA00022857"/>
    </source>
</evidence>
<evidence type="ECO:0000313" key="4">
    <source>
        <dbReference type="EMBL" id="KIK23933.1"/>
    </source>
</evidence>
<dbReference type="OrthoDB" id="5283654at2759"/>
<dbReference type="InterPro" id="IPR008030">
    <property type="entry name" value="NmrA-like"/>
</dbReference>
<dbReference type="InterPro" id="IPR051609">
    <property type="entry name" value="NmrA/Isoflavone_reductase-like"/>
</dbReference>
<sequence>MPYTSFAVAGAGPTIGGRIVQALINRGASVVVLARPSSRSTASSLLQGAKIASVDYADVPGVSTVLRDNNVEVLISALSFGALQAQTPLAEAAQAASVKLLVPSEFGMPTEGATDGVLAVKAKFAGTLVFLRVNHHRLLANKLSAYVKSLGIPVLRIHRGGHNTRRLIQNGMFMEFIPWLTGVELGKFHLLGQQNKPSSFTSLDDVSGFVAHALTTFPSSSLHDATYRIEGERTSLEAIGALYEARVPPVPIVHVDKLLDGFDKQTFIQTNFAEGRLSAGWDNYLDKDVPENAASGNKAWGGHHWKTVKEVLGL</sequence>
<dbReference type="EMBL" id="KN833721">
    <property type="protein sequence ID" value="KIK23933.1"/>
    <property type="molecule type" value="Genomic_DNA"/>
</dbReference>
<dbReference type="PANTHER" id="PTHR47706:SF9">
    <property type="entry name" value="NMRA-LIKE DOMAIN-CONTAINING PROTEIN-RELATED"/>
    <property type="match status" value="1"/>
</dbReference>
<dbReference type="Pfam" id="PF05368">
    <property type="entry name" value="NmrA"/>
    <property type="match status" value="1"/>
</dbReference>
<dbReference type="HOGENOM" id="CLU_044876_6_1_1"/>
<keyword evidence="1" id="KW-0521">NADP</keyword>